<accession>A0ACA6AWK8</accession>
<gene>
    <name evidence="1" type="ordered locus">Ecaj_0838</name>
</gene>
<evidence type="ECO:0000313" key="1">
    <source>
        <dbReference type="EMBL" id="AAZ68869.1"/>
    </source>
</evidence>
<evidence type="ECO:0000313" key="2">
    <source>
        <dbReference type="Proteomes" id="UP000000435"/>
    </source>
</evidence>
<reference evidence="2" key="1">
    <citation type="journal article" date="2006" name="J. Bacteriol.">
        <title>The genome of the obligately intracellular bacterium Ehrlichia canis reveals themes of complex membrane structure and immune evasion strategies.</title>
        <authorList>
            <person name="Mavromatis K."/>
            <person name="Doyle C.K."/>
            <person name="Lykidis A."/>
            <person name="Ivanova N."/>
            <person name="Francino M.P."/>
            <person name="Chain P."/>
            <person name="Shin M."/>
            <person name="Malfatti S."/>
            <person name="Larimer F."/>
            <person name="Copeland A."/>
            <person name="Detter J.C."/>
            <person name="Land M."/>
            <person name="Richardson P.M."/>
            <person name="Yu X.J."/>
            <person name="Walker D.H."/>
            <person name="McBride J.W."/>
            <person name="Kyrpides N.C."/>
        </authorList>
    </citation>
    <scope>NUCLEOTIDE SEQUENCE [LARGE SCALE GENOMIC DNA]</scope>
    <source>
        <strain evidence="2">Jake</strain>
    </source>
</reference>
<organism evidence="1 2">
    <name type="scientific">Ehrlichia canis (strain Jake)</name>
    <dbReference type="NCBI Taxonomy" id="269484"/>
    <lineage>
        <taxon>Bacteria</taxon>
        <taxon>Pseudomonadati</taxon>
        <taxon>Pseudomonadota</taxon>
        <taxon>Alphaproteobacteria</taxon>
        <taxon>Rickettsiales</taxon>
        <taxon>Anaplasmataceae</taxon>
        <taxon>Ehrlichia</taxon>
    </lineage>
</organism>
<dbReference type="EMBL" id="CP000107">
    <property type="protein sequence ID" value="AAZ68869.1"/>
    <property type="molecule type" value="Genomic_DNA"/>
</dbReference>
<sequence>MFMGRWWCKNIVLYLAVLLFSFCPALGKSEYVTPEKLEMYFAMYNGKHFTSEEFIKGMGYHRVRFTDYVGFFYGYWFGIHFSDYNQVFDYKENDSVYIRFAGHNQIRTPSFNGYYNGWYKDIEDIYAAQLGINPDKNSRTVNEHDIMLMQLSSYWGKVTEHAIPIGSCKSIYKSKNPGFYRSLSARAFLTENGVHKMVCVCLINDCNPNTHCINGQVRCKRVKKSVDPPPFCSILDSANIVSITPLKFSQQTFFRPGVRIHIYSGSGKPYIEDLYAQSYKIGDKTSYDISYAGIPYKFQIYKAGYDMVCAEYLNNGVPEKKVCLPSPGLVRPKVTPSSGGVHIQYQDCQGLPSCDVDVSPGTKDSNMFFSVIKPKVNLDDYTLISQYECDGGQVVHDISKCSGKSAKDLGYASDSNGNVTCVVDMPFVRMKYFLKKNNRDLWLSRYEKMFLGYGVVNDETDDGKKSESYVMCDYGSAINIANMQQGELDKVKSVKQDLFFDIAGHYNPKGNPCVSNVLYKYDSTRFYKKDRGVSCKDNAASNNLMGEFDGCSSLYDSDDDFTNFFHEGDDELDKIKPLNPILQGMCVSNFPSYKYGKRSVVRNVLQNTYKLSIDKKNSTCDFLKIEAWGGGASGVSRSGKSGKPGNYVMGILKFDKDVVDKKLIIDIGTGGTGSSHLSNAGGDTTVKLCDDDDENCTIKLVANGGDVGGNYLKDNSEGVDKLVHYRFATGLRDSGEGEILIPYQSPDEPYGKLQKDSKECNCNSSTLEKNSNKYFGSGGCSGIYNCAQEGADGMVKLTCEKWSGSVGKIKLIDENSCNNVLTAFIEKTNKPMGGMPDKVKKFLDKISDVTFCRKVQNMTSLITALYDYFSMINTLFSSKNMSNDLPNLRKRLLTELSNEKVQLVFKELGIDDNPETILLYIDAINFNYGISISKPPEGLLNHYVADDKFDYDLSKHDVDYNTLSDDEAMMFNVVGEDTERWFSVKLQNQQFVQEYGEFIDFIHKNVMADKNGYKKNNIVVSWMYNFFETDKQIFDLYAAPFVELMLGVDLDKFMKWRQCGDTNVKLFDAIALYKDKLPTGVQEFIEKISNPNFCVEFPGMTLLGEYISELENYMSGNLFNSLNKNDIIDRGSDKLSNVVEQLDDSVGENYEVFHNMGILEDETLLIDAVVFNYVMSKLNISSAQIDNVFSLLNNVSVRYTDRLPYDTILELLRNANSMKYGQDGVFRANMIALWSYTSYYVFDVRWSVNYFRSFVKLLLGIDLKSIKLRRCDQDLVDLFKAFRVTEYSLSKTLQDFLIDTNNKDFCQKMLQFPELGRVLSEYKNILRDILHSGDIFNDPSSATVNMQLSNIMKLRSRIKYLLNDPAVYSVFTDVGITNTQAQIPLIIDAVMLNTLMLDANISSANLSKLISFAVKDRTLSVVRVGDPVRKGNKILHRLRITKTVTKFPDDTILKLQRNANSTQYGNYGSYKTDIIVMWSCMLYLASKASWSSEEFESFVNLVLEIDVKNL</sequence>
<name>A0ACA6AWK8_EHRCJ</name>
<proteinExistence type="predicted"/>
<dbReference type="Proteomes" id="UP000000435">
    <property type="component" value="Chromosome"/>
</dbReference>
<protein>
    <submittedName>
        <fullName evidence="1">Uncharacterized protein</fullName>
    </submittedName>
</protein>
<keyword evidence="2" id="KW-1185">Reference proteome</keyword>